<reference evidence="11 12" key="1">
    <citation type="submission" date="2017-03" db="EMBL/GenBank/DDBJ databases">
        <title>Genome of the blue death feigning beetle - Asbolus verrucosus.</title>
        <authorList>
            <person name="Rider S.D."/>
        </authorList>
    </citation>
    <scope>NUCLEOTIDE SEQUENCE [LARGE SCALE GENOMIC DNA]</scope>
    <source>
        <strain evidence="11">Butters</strain>
        <tissue evidence="11">Head and leg muscle</tissue>
    </source>
</reference>
<dbReference type="InterPro" id="IPR046341">
    <property type="entry name" value="SET_dom_sf"/>
</dbReference>
<feature type="domain" description="C2H2-type" evidence="10">
    <location>
        <begin position="298"/>
        <end position="325"/>
    </location>
</feature>
<dbReference type="Pfam" id="PF12874">
    <property type="entry name" value="zf-met"/>
    <property type="match status" value="1"/>
</dbReference>
<dbReference type="AlphaFoldDB" id="A0A482VS74"/>
<evidence type="ECO:0000256" key="9">
    <source>
        <dbReference type="PROSITE-ProRule" id="PRU00042"/>
    </source>
</evidence>
<evidence type="ECO:0000256" key="8">
    <source>
        <dbReference type="ARBA" id="ARBA00023242"/>
    </source>
</evidence>
<comment type="caution">
    <text evidence="11">The sequence shown here is derived from an EMBL/GenBank/DDBJ whole genome shotgun (WGS) entry which is preliminary data.</text>
</comment>
<dbReference type="Proteomes" id="UP000292052">
    <property type="component" value="Unassembled WGS sequence"/>
</dbReference>
<dbReference type="PANTHER" id="PTHR16515:SF66">
    <property type="entry name" value="C2H2-TYPE DOMAIN-CONTAINING PROTEIN"/>
    <property type="match status" value="1"/>
</dbReference>
<feature type="domain" description="C2H2-type" evidence="10">
    <location>
        <begin position="240"/>
        <end position="268"/>
    </location>
</feature>
<keyword evidence="5" id="KW-0862">Zinc</keyword>
<evidence type="ECO:0000256" key="1">
    <source>
        <dbReference type="ARBA" id="ARBA00004123"/>
    </source>
</evidence>
<evidence type="ECO:0000256" key="2">
    <source>
        <dbReference type="ARBA" id="ARBA00022723"/>
    </source>
</evidence>
<comment type="subcellular location">
    <subcellularLocation>
        <location evidence="1">Nucleus</location>
    </subcellularLocation>
</comment>
<evidence type="ECO:0000256" key="4">
    <source>
        <dbReference type="ARBA" id="ARBA00022771"/>
    </source>
</evidence>
<dbReference type="Gene3D" id="3.30.160.60">
    <property type="entry name" value="Classic Zinc Finger"/>
    <property type="match status" value="5"/>
</dbReference>
<evidence type="ECO:0000256" key="3">
    <source>
        <dbReference type="ARBA" id="ARBA00022737"/>
    </source>
</evidence>
<feature type="domain" description="C2H2-type" evidence="10">
    <location>
        <begin position="451"/>
        <end position="479"/>
    </location>
</feature>
<dbReference type="InterPro" id="IPR050331">
    <property type="entry name" value="Zinc_finger"/>
</dbReference>
<feature type="domain" description="C2H2-type" evidence="10">
    <location>
        <begin position="387"/>
        <end position="414"/>
    </location>
</feature>
<dbReference type="SUPFAM" id="SSF57667">
    <property type="entry name" value="beta-beta-alpha zinc fingers"/>
    <property type="match status" value="5"/>
</dbReference>
<dbReference type="EMBL" id="QDEB01069680">
    <property type="protein sequence ID" value="RZC35583.1"/>
    <property type="molecule type" value="Genomic_DNA"/>
</dbReference>
<dbReference type="Pfam" id="PF21549">
    <property type="entry name" value="PRDM2_PR"/>
    <property type="match status" value="1"/>
</dbReference>
<dbReference type="GO" id="GO:0008270">
    <property type="term" value="F:zinc ion binding"/>
    <property type="evidence" value="ECO:0007669"/>
    <property type="project" value="UniProtKB-KW"/>
</dbReference>
<feature type="domain" description="C2H2-type" evidence="10">
    <location>
        <begin position="188"/>
        <end position="215"/>
    </location>
</feature>
<keyword evidence="7" id="KW-0804">Transcription</keyword>
<keyword evidence="12" id="KW-1185">Reference proteome</keyword>
<evidence type="ECO:0000313" key="11">
    <source>
        <dbReference type="EMBL" id="RZC35583.1"/>
    </source>
</evidence>
<dbReference type="GO" id="GO:0008170">
    <property type="term" value="F:N-methyltransferase activity"/>
    <property type="evidence" value="ECO:0007669"/>
    <property type="project" value="UniProtKB-ARBA"/>
</dbReference>
<keyword evidence="2" id="KW-0479">Metal-binding</keyword>
<evidence type="ECO:0000259" key="10">
    <source>
        <dbReference type="PROSITE" id="PS50157"/>
    </source>
</evidence>
<feature type="non-terminal residue" evidence="11">
    <location>
        <position position="1"/>
    </location>
</feature>
<keyword evidence="8" id="KW-0539">Nucleus</keyword>
<dbReference type="GO" id="GO:0008757">
    <property type="term" value="F:S-adenosylmethionine-dependent methyltransferase activity"/>
    <property type="evidence" value="ECO:0007669"/>
    <property type="project" value="UniProtKB-ARBA"/>
</dbReference>
<keyword evidence="3" id="KW-0677">Repeat</keyword>
<sequence>LQILTDGSYSVVTKSPICKGTQFGPFQAGKVQTLDPTVAFPLKIFSFDGNSEYYLDISDENKCSWLIFVSPADHLEEQNLVCYQSLKSHLKIVHKSSFATSQPKPTKNCESTSKVLCKDVALGGPLLNDMFTDSSDLQQADLNQFELNIDNQNLLLDADNLIEENLLNENVKDLDHFNFEIDDSQKQFVCDICLKQFTKVKLLIIHLRHHTGDFVCFKCLKIFCRRENLKSHICNVNSRHSCSLCDKSFTQRKYLSRHLEAMHNKKFSCVSCNKSYYSNKELLEHNCSKIPLVEKEKFLCPICDKLFYRDTYLRKHLKTHVQRSKTVKFPGVVCEVCGLSLETKNSYYLHKKNHEEPAYSCEICKKKFYRQDSLKQHILGHQKTPEIECNVCKKKFKTKKILMSHMKYHNNDKLHKCPLCDASFKQRANLNRHLKGSHKENKSKCVVIEYYNCPICAKSIKLRSSLLRHLRKVHSDISNVDLSCLKPKLFTNSGHSRVNENNNEEKAAPSDNLCDNLMSNSLEFDDQINNLLNSAENNSAIHKQAVDNLVKELDLGTKKELKQQREVCLSIPDLTEADQEITLDKNAYILENGTIVQPQGDSDNVIIYVLDQAYS</sequence>
<evidence type="ECO:0000256" key="6">
    <source>
        <dbReference type="ARBA" id="ARBA00023015"/>
    </source>
</evidence>
<keyword evidence="6" id="KW-0805">Transcription regulation</keyword>
<name>A0A482VS74_ASBVE</name>
<feature type="domain" description="C2H2-type" evidence="10">
    <location>
        <begin position="415"/>
        <end position="443"/>
    </location>
</feature>
<dbReference type="Pfam" id="PF13912">
    <property type="entry name" value="zf-C2H2_6"/>
    <property type="match status" value="1"/>
</dbReference>
<dbReference type="SMART" id="SM00355">
    <property type="entry name" value="ZnF_C2H2"/>
    <property type="match status" value="9"/>
</dbReference>
<feature type="domain" description="C2H2-type" evidence="10">
    <location>
        <begin position="359"/>
        <end position="386"/>
    </location>
</feature>
<protein>
    <submittedName>
        <fullName evidence="11">PR domain zinc finger protein 15-like</fullName>
    </submittedName>
</protein>
<dbReference type="PROSITE" id="PS50157">
    <property type="entry name" value="ZINC_FINGER_C2H2_2"/>
    <property type="match status" value="7"/>
</dbReference>
<keyword evidence="4 9" id="KW-0863">Zinc-finger</keyword>
<evidence type="ECO:0000256" key="5">
    <source>
        <dbReference type="ARBA" id="ARBA00022833"/>
    </source>
</evidence>
<organism evidence="11 12">
    <name type="scientific">Asbolus verrucosus</name>
    <name type="common">Desert ironclad beetle</name>
    <dbReference type="NCBI Taxonomy" id="1661398"/>
    <lineage>
        <taxon>Eukaryota</taxon>
        <taxon>Metazoa</taxon>
        <taxon>Ecdysozoa</taxon>
        <taxon>Arthropoda</taxon>
        <taxon>Hexapoda</taxon>
        <taxon>Insecta</taxon>
        <taxon>Pterygota</taxon>
        <taxon>Neoptera</taxon>
        <taxon>Endopterygota</taxon>
        <taxon>Coleoptera</taxon>
        <taxon>Polyphaga</taxon>
        <taxon>Cucujiformia</taxon>
        <taxon>Tenebrionidae</taxon>
        <taxon>Pimeliinae</taxon>
        <taxon>Asbolus</taxon>
    </lineage>
</organism>
<dbReference type="InterPro" id="IPR013087">
    <property type="entry name" value="Znf_C2H2_type"/>
</dbReference>
<dbReference type="GO" id="GO:0008276">
    <property type="term" value="F:protein methyltransferase activity"/>
    <property type="evidence" value="ECO:0007669"/>
    <property type="project" value="UniProtKB-ARBA"/>
</dbReference>
<dbReference type="InterPro" id="IPR036236">
    <property type="entry name" value="Znf_C2H2_sf"/>
</dbReference>
<dbReference type="Gene3D" id="2.170.270.10">
    <property type="entry name" value="SET domain"/>
    <property type="match status" value="1"/>
</dbReference>
<dbReference type="OrthoDB" id="40579at2759"/>
<accession>A0A482VS74</accession>
<gene>
    <name evidence="11" type="ORF">BDFB_002699</name>
</gene>
<proteinExistence type="predicted"/>
<dbReference type="PANTHER" id="PTHR16515">
    <property type="entry name" value="PR DOMAIN ZINC FINGER PROTEIN"/>
    <property type="match status" value="1"/>
</dbReference>
<dbReference type="Pfam" id="PF00096">
    <property type="entry name" value="zf-C2H2"/>
    <property type="match status" value="5"/>
</dbReference>
<dbReference type="InterPro" id="IPR001214">
    <property type="entry name" value="SET_dom"/>
</dbReference>
<dbReference type="GO" id="GO:0005634">
    <property type="term" value="C:nucleus"/>
    <property type="evidence" value="ECO:0007669"/>
    <property type="project" value="UniProtKB-SubCell"/>
</dbReference>
<evidence type="ECO:0000313" key="12">
    <source>
        <dbReference type="Proteomes" id="UP000292052"/>
    </source>
</evidence>
<dbReference type="GO" id="GO:0010468">
    <property type="term" value="P:regulation of gene expression"/>
    <property type="evidence" value="ECO:0007669"/>
    <property type="project" value="TreeGrafter"/>
</dbReference>
<dbReference type="PROSITE" id="PS00028">
    <property type="entry name" value="ZINC_FINGER_C2H2_1"/>
    <property type="match status" value="7"/>
</dbReference>
<dbReference type="STRING" id="1661398.A0A482VS74"/>
<evidence type="ECO:0000256" key="7">
    <source>
        <dbReference type="ARBA" id="ARBA00023163"/>
    </source>
</evidence>